<feature type="compositionally biased region" description="Polar residues" evidence="1">
    <location>
        <begin position="1"/>
        <end position="13"/>
    </location>
</feature>
<evidence type="ECO:0000313" key="2">
    <source>
        <dbReference type="EMBL" id="NJP98242.1"/>
    </source>
</evidence>
<dbReference type="RefSeq" id="WP_168021582.1">
    <property type="nucleotide sequence ID" value="NZ_JAATEP010000085.1"/>
</dbReference>
<dbReference type="Proteomes" id="UP000696294">
    <property type="component" value="Unassembled WGS sequence"/>
</dbReference>
<protein>
    <submittedName>
        <fullName evidence="2">Uncharacterized protein</fullName>
    </submittedName>
</protein>
<evidence type="ECO:0000313" key="3">
    <source>
        <dbReference type="Proteomes" id="UP000696294"/>
    </source>
</evidence>
<feature type="compositionally biased region" description="Polar residues" evidence="1">
    <location>
        <begin position="257"/>
        <end position="282"/>
    </location>
</feature>
<feature type="region of interest" description="Disordered" evidence="1">
    <location>
        <begin position="1"/>
        <end position="33"/>
    </location>
</feature>
<dbReference type="EMBL" id="JAATEP010000085">
    <property type="protein sequence ID" value="NJP98242.1"/>
    <property type="molecule type" value="Genomic_DNA"/>
</dbReference>
<sequence>MSNSSSSAENPFTSALGDAAGAVDPRTSDPDFKMRYSSVRTLGTNVRGYGENLSQLSSSTRAIDLHTLTFGVIGGGLNVAHRAARDSAAEALKQAKDVLESWKEALNTAADNTEAAEQASKAPQNGGGKIPQIKNPGGGLPSGGLGGLPKNTGGLGDLGKGGLGKGGLDPSDLGIDKPSTPDPSDIKQPEIPTPDPSDIKQPDIPTPDPSDIKQPDLNTPDPSDIKQPEIPTPSATSPDLSGLGQPKTDLAGLNPQVPATSTPQIRTPDLPSTSPGGTTVPRTTAGLPEGTFAGGSSSSTPASSGLGAPGSIARALNTGVPLYPPGGMGGAPAQDGKDRDRGPHAGEDEETWGLDVDHTVAVLGKEEV</sequence>
<feature type="compositionally biased region" description="Basic and acidic residues" evidence="1">
    <location>
        <begin position="335"/>
        <end position="346"/>
    </location>
</feature>
<gene>
    <name evidence="2" type="ORF">HCN51_53975</name>
</gene>
<reference evidence="2 3" key="1">
    <citation type="submission" date="2020-03" db="EMBL/GenBank/DDBJ databases">
        <title>WGS of actinomycetes isolated from Thailand.</title>
        <authorList>
            <person name="Thawai C."/>
        </authorList>
    </citation>
    <scope>NUCLEOTIDE SEQUENCE [LARGE SCALE GENOMIC DNA]</scope>
    <source>
        <strain evidence="2 3">FMUSA5-5</strain>
    </source>
</reference>
<accession>A0ABX1BP46</accession>
<keyword evidence="3" id="KW-1185">Reference proteome</keyword>
<comment type="caution">
    <text evidence="2">The sequence shown here is derived from an EMBL/GenBank/DDBJ whole genome shotgun (WGS) entry which is preliminary data.</text>
</comment>
<feature type="region of interest" description="Disordered" evidence="1">
    <location>
        <begin position="110"/>
        <end position="368"/>
    </location>
</feature>
<feature type="compositionally biased region" description="Low complexity" evidence="1">
    <location>
        <begin position="290"/>
        <end position="311"/>
    </location>
</feature>
<name>A0ABX1BP46_9ACTN</name>
<organism evidence="2 3">
    <name type="scientific">Nonomuraea composti</name>
    <dbReference type="NCBI Taxonomy" id="2720023"/>
    <lineage>
        <taxon>Bacteria</taxon>
        <taxon>Bacillati</taxon>
        <taxon>Actinomycetota</taxon>
        <taxon>Actinomycetes</taxon>
        <taxon>Streptosporangiales</taxon>
        <taxon>Streptosporangiaceae</taxon>
        <taxon>Nonomuraea</taxon>
    </lineage>
</organism>
<proteinExistence type="predicted"/>
<evidence type="ECO:0000256" key="1">
    <source>
        <dbReference type="SAM" id="MobiDB-lite"/>
    </source>
</evidence>
<feature type="compositionally biased region" description="Gly residues" evidence="1">
    <location>
        <begin position="136"/>
        <end position="167"/>
    </location>
</feature>